<proteinExistence type="predicted"/>
<dbReference type="Pfam" id="PF13927">
    <property type="entry name" value="Ig_3"/>
    <property type="match status" value="1"/>
</dbReference>
<evidence type="ECO:0000259" key="3">
    <source>
        <dbReference type="PROSITE" id="PS50835"/>
    </source>
</evidence>
<dbReference type="SMART" id="SM00409">
    <property type="entry name" value="IG"/>
    <property type="match status" value="2"/>
</dbReference>
<dbReference type="STRING" id="66420.A0A194QG91"/>
<feature type="region of interest" description="Disordered" evidence="1">
    <location>
        <begin position="439"/>
        <end position="507"/>
    </location>
</feature>
<feature type="compositionally biased region" description="Basic residues" evidence="1">
    <location>
        <begin position="483"/>
        <end position="499"/>
    </location>
</feature>
<evidence type="ECO:0000256" key="2">
    <source>
        <dbReference type="SAM" id="SignalP"/>
    </source>
</evidence>
<dbReference type="InterPro" id="IPR003599">
    <property type="entry name" value="Ig_sub"/>
</dbReference>
<gene>
    <name evidence="4" type="ORF">RR46_01899</name>
</gene>
<dbReference type="AlphaFoldDB" id="A0A194QG91"/>
<dbReference type="GO" id="GO:0032589">
    <property type="term" value="C:neuron projection membrane"/>
    <property type="evidence" value="ECO:0007669"/>
    <property type="project" value="TreeGrafter"/>
</dbReference>
<feature type="signal peptide" evidence="2">
    <location>
        <begin position="1"/>
        <end position="50"/>
    </location>
</feature>
<feature type="domain" description="Ig-like" evidence="3">
    <location>
        <begin position="192"/>
        <end position="315"/>
    </location>
</feature>
<feature type="domain" description="Ig-like" evidence="3">
    <location>
        <begin position="80"/>
        <end position="175"/>
    </location>
</feature>
<dbReference type="FunFam" id="2.60.40.10:FF:000129">
    <property type="entry name" value="CLUMA_CG018772, isoform A"/>
    <property type="match status" value="1"/>
</dbReference>
<evidence type="ECO:0000256" key="1">
    <source>
        <dbReference type="SAM" id="MobiDB-lite"/>
    </source>
</evidence>
<dbReference type="InterPro" id="IPR007110">
    <property type="entry name" value="Ig-like_dom"/>
</dbReference>
<dbReference type="PROSITE" id="PS50835">
    <property type="entry name" value="IG_LIKE"/>
    <property type="match status" value="2"/>
</dbReference>
<dbReference type="Proteomes" id="UP000053268">
    <property type="component" value="Unassembled WGS sequence"/>
</dbReference>
<dbReference type="Gene3D" id="2.60.40.10">
    <property type="entry name" value="Immunoglobulins"/>
    <property type="match status" value="2"/>
</dbReference>
<reference evidence="4 5" key="1">
    <citation type="journal article" date="2015" name="Nat. Commun.">
        <title>Outbred genome sequencing and CRISPR/Cas9 gene editing in butterflies.</title>
        <authorList>
            <person name="Li X."/>
            <person name="Fan D."/>
            <person name="Zhang W."/>
            <person name="Liu G."/>
            <person name="Zhang L."/>
            <person name="Zhao L."/>
            <person name="Fang X."/>
            <person name="Chen L."/>
            <person name="Dong Y."/>
            <person name="Chen Y."/>
            <person name="Ding Y."/>
            <person name="Zhao R."/>
            <person name="Feng M."/>
            <person name="Zhu Y."/>
            <person name="Feng Y."/>
            <person name="Jiang X."/>
            <person name="Zhu D."/>
            <person name="Xiang H."/>
            <person name="Feng X."/>
            <person name="Li S."/>
            <person name="Wang J."/>
            <person name="Zhang G."/>
            <person name="Kronforst M.R."/>
            <person name="Wang W."/>
        </authorList>
    </citation>
    <scope>NUCLEOTIDE SEQUENCE [LARGE SCALE GENOMIC DNA]</scope>
    <source>
        <strain evidence="4">Ya'a_city_454_Px</strain>
        <tissue evidence="4">Whole body</tissue>
    </source>
</reference>
<dbReference type="InterPro" id="IPR037448">
    <property type="entry name" value="Zig-8"/>
</dbReference>
<dbReference type="PANTHER" id="PTHR23279">
    <property type="entry name" value="DEFECTIVE PROBOSCIS EXTENSION RESPONSE DPR -RELATED"/>
    <property type="match status" value="1"/>
</dbReference>
<dbReference type="EMBL" id="KQ458981">
    <property type="protein sequence ID" value="KPJ04434.1"/>
    <property type="molecule type" value="Genomic_DNA"/>
</dbReference>
<protein>
    <recommendedName>
        <fullName evidence="3">Ig-like domain-containing protein</fullName>
    </recommendedName>
</protein>
<keyword evidence="2" id="KW-0732">Signal</keyword>
<dbReference type="SUPFAM" id="SSF48726">
    <property type="entry name" value="Immunoglobulin"/>
    <property type="match status" value="2"/>
</dbReference>
<name>A0A194QG91_PAPXU</name>
<dbReference type="InterPro" id="IPR036179">
    <property type="entry name" value="Ig-like_dom_sf"/>
</dbReference>
<keyword evidence="5" id="KW-1185">Reference proteome</keyword>
<organism evidence="4 5">
    <name type="scientific">Papilio xuthus</name>
    <name type="common">Asian swallowtail butterfly</name>
    <dbReference type="NCBI Taxonomy" id="66420"/>
    <lineage>
        <taxon>Eukaryota</taxon>
        <taxon>Metazoa</taxon>
        <taxon>Ecdysozoa</taxon>
        <taxon>Arthropoda</taxon>
        <taxon>Hexapoda</taxon>
        <taxon>Insecta</taxon>
        <taxon>Pterygota</taxon>
        <taxon>Neoptera</taxon>
        <taxon>Endopterygota</taxon>
        <taxon>Lepidoptera</taxon>
        <taxon>Glossata</taxon>
        <taxon>Ditrysia</taxon>
        <taxon>Papilionoidea</taxon>
        <taxon>Papilionidae</taxon>
        <taxon>Papilioninae</taxon>
        <taxon>Papilio</taxon>
    </lineage>
</organism>
<dbReference type="GO" id="GO:0050808">
    <property type="term" value="P:synapse organization"/>
    <property type="evidence" value="ECO:0007669"/>
    <property type="project" value="TreeGrafter"/>
</dbReference>
<dbReference type="PANTHER" id="PTHR23279:SF21">
    <property type="entry name" value="DEFECTIVE PROBOSCIS EXTENSION RESPONSE 11, ISOFORM B-RELATED"/>
    <property type="match status" value="1"/>
</dbReference>
<feature type="compositionally biased region" description="Basic residues" evidence="1">
    <location>
        <begin position="463"/>
        <end position="472"/>
    </location>
</feature>
<evidence type="ECO:0000313" key="5">
    <source>
        <dbReference type="Proteomes" id="UP000053268"/>
    </source>
</evidence>
<feature type="region of interest" description="Disordered" evidence="1">
    <location>
        <begin position="372"/>
        <end position="400"/>
    </location>
</feature>
<accession>A0A194QG91</accession>
<evidence type="ECO:0000313" key="4">
    <source>
        <dbReference type="EMBL" id="KPJ04434.1"/>
    </source>
</evidence>
<feature type="chain" id="PRO_5008264330" description="Ig-like domain-containing protein" evidence="2">
    <location>
        <begin position="51"/>
        <end position="507"/>
    </location>
</feature>
<sequence>MLHYIGWFVWCAQGARGPAGRGRTMGARAGRRHALGAALLLAAHLIKVLSCVEDVEGGEGSDGGEGARLVKRYVGLYTGPYFDPTAPNNITAQLGTHAYLPCKIRQWYNVAQIRQLSNKSVSWIRRRDAHILTVDRFTFIADERFQAFLVEATDTWTLQVKYVQARDAGLYECQVGTEPKMSHFVQLNVVVPKIEIVGEAELYVKAGSTVSLKCVVTQALEEPAYIFWYHNGARVLDYDRRLVDIRTERLPPDTTVLTSLASPQPFCTTAGQTHITYECLIHMIHVGNLIIYNPRREDSGNYSCSPSNLDAASVVLHVLSGEQPAAMQHGNAGWCATPPRAPLLLLLSAALLPAALLPAALLPAALLPANTNVPRRGRPQIASGSRHGGAETSRGCRGLEAGMSRGSRGAAARVHSAGLCVCVRVGVCARGDEVQRELADKARGQSPSEMELPASLKFAPLARQHRTPRSCRRSPAPPPPAATRRHPPPPAATRRHSRPRSQPSRTS</sequence>
<dbReference type="InterPro" id="IPR013783">
    <property type="entry name" value="Ig-like_fold"/>
</dbReference>